<reference evidence="1 3" key="2">
    <citation type="journal article" date="2013" name="Nature">
        <title>Insights into bilaterian evolution from three spiralian genomes.</title>
        <authorList>
            <person name="Simakov O."/>
            <person name="Marletaz F."/>
            <person name="Cho S.J."/>
            <person name="Edsinger-Gonzales E."/>
            <person name="Havlak P."/>
            <person name="Hellsten U."/>
            <person name="Kuo D.H."/>
            <person name="Larsson T."/>
            <person name="Lv J."/>
            <person name="Arendt D."/>
            <person name="Savage R."/>
            <person name="Osoegawa K."/>
            <person name="de Jong P."/>
            <person name="Grimwood J."/>
            <person name="Chapman J.A."/>
            <person name="Shapiro H."/>
            <person name="Aerts A."/>
            <person name="Otillar R.P."/>
            <person name="Terry A.Y."/>
            <person name="Boore J.L."/>
            <person name="Grigoriev I.V."/>
            <person name="Lindberg D.R."/>
            <person name="Seaver E.C."/>
            <person name="Weisblat D.A."/>
            <person name="Putnam N.H."/>
            <person name="Rokhsar D.S."/>
        </authorList>
    </citation>
    <scope>NUCLEOTIDE SEQUENCE</scope>
    <source>
        <strain evidence="1 3">I ESC-2004</strain>
    </source>
</reference>
<dbReference type="AlphaFoldDB" id="R7VCE9"/>
<dbReference type="EMBL" id="KB294864">
    <property type="protein sequence ID" value="ELU13991.1"/>
    <property type="molecule type" value="Genomic_DNA"/>
</dbReference>
<organism evidence="1">
    <name type="scientific">Capitella teleta</name>
    <name type="common">Polychaete worm</name>
    <dbReference type="NCBI Taxonomy" id="283909"/>
    <lineage>
        <taxon>Eukaryota</taxon>
        <taxon>Metazoa</taxon>
        <taxon>Spiralia</taxon>
        <taxon>Lophotrochozoa</taxon>
        <taxon>Annelida</taxon>
        <taxon>Polychaeta</taxon>
        <taxon>Sedentaria</taxon>
        <taxon>Scolecida</taxon>
        <taxon>Capitellidae</taxon>
        <taxon>Capitella</taxon>
    </lineage>
</organism>
<evidence type="ECO:0000313" key="1">
    <source>
        <dbReference type="EMBL" id="ELU13991.1"/>
    </source>
</evidence>
<dbReference type="EMBL" id="AMQN01038993">
    <property type="status" value="NOT_ANNOTATED_CDS"/>
    <property type="molecule type" value="Genomic_DNA"/>
</dbReference>
<name>R7VCE9_CAPTE</name>
<dbReference type="Proteomes" id="UP000014760">
    <property type="component" value="Unassembled WGS sequence"/>
</dbReference>
<keyword evidence="3" id="KW-1185">Reference proteome</keyword>
<gene>
    <name evidence="1" type="ORF">CAPTEDRAFT_185406</name>
</gene>
<reference evidence="3" key="1">
    <citation type="submission" date="2012-12" db="EMBL/GenBank/DDBJ databases">
        <authorList>
            <person name="Hellsten U."/>
            <person name="Grimwood J."/>
            <person name="Chapman J.A."/>
            <person name="Shapiro H."/>
            <person name="Aerts A."/>
            <person name="Otillar R.P."/>
            <person name="Terry A.Y."/>
            <person name="Boore J.L."/>
            <person name="Simakov O."/>
            <person name="Marletaz F."/>
            <person name="Cho S.-J."/>
            <person name="Edsinger-Gonzales E."/>
            <person name="Havlak P."/>
            <person name="Kuo D.-H."/>
            <person name="Larsson T."/>
            <person name="Lv J."/>
            <person name="Arendt D."/>
            <person name="Savage R."/>
            <person name="Osoegawa K."/>
            <person name="de Jong P."/>
            <person name="Lindberg D.R."/>
            <person name="Seaver E.C."/>
            <person name="Weisblat D.A."/>
            <person name="Putnam N.H."/>
            <person name="Grigoriev I.V."/>
            <person name="Rokhsar D.S."/>
        </authorList>
    </citation>
    <scope>NUCLEOTIDE SEQUENCE</scope>
    <source>
        <strain evidence="3">I ESC-2004</strain>
    </source>
</reference>
<sequence length="112" mass="13119">MMAAGRRAWSPSATGDRDDYDKFLQYLHTTIDDQIAQKIRVYDLEDIKKKPDESIIELVDRIRQMARLAEIGDNSDKAIEFEVQRRLIRAIPDSDIALRKELLKVQRDKMNE</sequence>
<proteinExistence type="predicted"/>
<evidence type="ECO:0000313" key="3">
    <source>
        <dbReference type="Proteomes" id="UP000014760"/>
    </source>
</evidence>
<accession>R7VCE9</accession>
<reference evidence="2" key="3">
    <citation type="submission" date="2015-06" db="UniProtKB">
        <authorList>
            <consortium name="EnsemblMetazoa"/>
        </authorList>
    </citation>
    <scope>IDENTIFICATION</scope>
</reference>
<evidence type="ECO:0000313" key="2">
    <source>
        <dbReference type="EnsemblMetazoa" id="CapteP185406"/>
    </source>
</evidence>
<dbReference type="HOGENOM" id="CLU_2148209_0_0_1"/>
<protein>
    <submittedName>
        <fullName evidence="1 2">Uncharacterized protein</fullName>
    </submittedName>
</protein>
<dbReference type="EnsemblMetazoa" id="CapteT185406">
    <property type="protein sequence ID" value="CapteP185406"/>
    <property type="gene ID" value="CapteG185406"/>
</dbReference>